<feature type="compositionally biased region" description="Low complexity" evidence="1">
    <location>
        <begin position="130"/>
        <end position="145"/>
    </location>
</feature>
<evidence type="ECO:0000256" key="1">
    <source>
        <dbReference type="SAM" id="MobiDB-lite"/>
    </source>
</evidence>
<sequence>GRTRRFVKVCGRREGGGSCWAGAPPSPQPAPCSAHPARAWTWRGTRGKQGAPGGAGPGRPPPAPGPVPRVPPRPRRPFPRRPESKPQPRGRDRTSAPPRAARRERQGAPQLRALAGGPLSPWEFLPDPIPLSSGLSSDTGSSPSSSVPPPKRGLSQLLAAASVGHFLEDTHYAKYSPSRSPFPHPLRAVPPSALPFPPALPSYPCSHLIIPTSLALSPLSHSIFSHFSPISVSLVCLSISVSLPLSPSSAINFPDWLPGSSTADEPYSFLGLTLSTCPS</sequence>
<proteinExistence type="predicted"/>
<accession>M3Z8C4</accession>
<feature type="compositionally biased region" description="Pro residues" evidence="1">
    <location>
        <begin position="58"/>
        <end position="71"/>
    </location>
</feature>
<reference evidence="2" key="1">
    <citation type="submission" date="2024-06" db="UniProtKB">
        <authorList>
            <consortium name="Ensembl"/>
        </authorList>
    </citation>
    <scope>IDENTIFICATION</scope>
</reference>
<evidence type="ECO:0000313" key="2">
    <source>
        <dbReference type="Ensembl" id="ENSMPUP00000019838.1"/>
    </source>
</evidence>
<dbReference type="InParanoid" id="M3Z8C4"/>
<name>M3Z8C4_MUSPF</name>
<dbReference type="EMBL" id="AEYP01064796">
    <property type="status" value="NOT_ANNOTATED_CDS"/>
    <property type="molecule type" value="Genomic_DNA"/>
</dbReference>
<protein>
    <submittedName>
        <fullName evidence="2">Uncharacterized protein</fullName>
    </submittedName>
</protein>
<feature type="compositionally biased region" description="Basic and acidic residues" evidence="1">
    <location>
        <begin position="80"/>
        <end position="94"/>
    </location>
</feature>
<dbReference type="AlphaFoldDB" id="M3Z8C4"/>
<organism evidence="2">
    <name type="scientific">Mustela putorius furo</name>
    <name type="common">European domestic ferret</name>
    <name type="synonym">Mustela furo</name>
    <dbReference type="NCBI Taxonomy" id="9669"/>
    <lineage>
        <taxon>Eukaryota</taxon>
        <taxon>Metazoa</taxon>
        <taxon>Chordata</taxon>
        <taxon>Craniata</taxon>
        <taxon>Vertebrata</taxon>
        <taxon>Euteleostomi</taxon>
        <taxon>Mammalia</taxon>
        <taxon>Eutheria</taxon>
        <taxon>Laurasiatheria</taxon>
        <taxon>Carnivora</taxon>
        <taxon>Caniformia</taxon>
        <taxon>Musteloidea</taxon>
        <taxon>Mustelidae</taxon>
        <taxon>Mustelinae</taxon>
        <taxon>Mustela</taxon>
    </lineage>
</organism>
<dbReference type="HOGENOM" id="CLU_999418_0_0_1"/>
<dbReference type="Ensembl" id="ENSMPUT00000020121.1">
    <property type="protein sequence ID" value="ENSMPUP00000019838.1"/>
    <property type="gene ID" value="ENSMPUG00000019969.1"/>
</dbReference>
<feature type="region of interest" description="Disordered" evidence="1">
    <location>
        <begin position="1"/>
        <end position="152"/>
    </location>
</feature>